<dbReference type="Pfam" id="PF00856">
    <property type="entry name" value="SET"/>
    <property type="match status" value="1"/>
</dbReference>
<keyword evidence="4" id="KW-1185">Reference proteome</keyword>
<dbReference type="EMBL" id="JATAAI010000074">
    <property type="protein sequence ID" value="KAK1732310.1"/>
    <property type="molecule type" value="Genomic_DNA"/>
</dbReference>
<evidence type="ECO:0000259" key="2">
    <source>
        <dbReference type="PROSITE" id="PS50280"/>
    </source>
</evidence>
<dbReference type="Proteomes" id="UP001224775">
    <property type="component" value="Unassembled WGS sequence"/>
</dbReference>
<feature type="chain" id="PRO_5042010249" description="SET domain-containing protein" evidence="1">
    <location>
        <begin position="23"/>
        <end position="633"/>
    </location>
</feature>
<sequence length="633" mass="71537">MKKWHYNSVAALLPLLVPSAASDDNDDQCRLYLAESTIPGAGLGIFTGVNLPSHTPVAEPDIVIPLADYEWHTAMQQDFHLLWGEYSWQTNEVSMETDMVSGSALVIGTGCMPNCNFALINAHEGKPEYGHAGLTRKDYGVTGFTGFHNQRMVTDRDIPAGGEIFVNYGEAWFTTRGEDMATVPFAANFDLVDEFLVKFKTISLKYQTSENPDFTKDLWSIVEAEAKVIPTRSGSALPLTFEDMQSAQTVGSAESRLPYSMRTVEWLNENGRCMDNIRPGNSTVRDAGRGAFASRFIPKGGLVAPGPVLHIPNKAAMNMYESDPLTGNRDTTKESGKQLILNYCFGHGKSTLLLCPYTSPSAYINHSRKPNARVVWADDTTKNHNADWLQEGVEFLKQQEAIGLSLNFVATRDIRPGEEVFIDYGREWEKAWKKYAKEWKPPVDSDDFAPATTLQKAVLQHDDLLIPLRTISEQEDEPYPQNLVFYCHTVTFGTAEDMANEGLYLWGEDVWEYEWSEWNDWSGWEFDANNSARWTPKFPCKIIHRSEEASFDDDGNNIGHRYSAILLTEDEVEENMWAEIIIPQNEQHVIHDIPRAAISVRDKMYSKNEFLHGSFRHAMMIPDDIFPKAWINL</sequence>
<name>A0AAD8XRY0_9STRA</name>
<evidence type="ECO:0000313" key="4">
    <source>
        <dbReference type="Proteomes" id="UP001224775"/>
    </source>
</evidence>
<feature type="domain" description="SET" evidence="2">
    <location>
        <begin position="275"/>
        <end position="425"/>
    </location>
</feature>
<gene>
    <name evidence="3" type="ORF">QTG54_017010</name>
</gene>
<dbReference type="SMART" id="SM00317">
    <property type="entry name" value="SET"/>
    <property type="match status" value="1"/>
</dbReference>
<dbReference type="Gene3D" id="2.170.270.10">
    <property type="entry name" value="SET domain"/>
    <property type="match status" value="2"/>
</dbReference>
<dbReference type="InterPro" id="IPR001214">
    <property type="entry name" value="SET_dom"/>
</dbReference>
<evidence type="ECO:0000256" key="1">
    <source>
        <dbReference type="SAM" id="SignalP"/>
    </source>
</evidence>
<reference evidence="3" key="1">
    <citation type="submission" date="2023-06" db="EMBL/GenBank/DDBJ databases">
        <title>Survivors Of The Sea: Transcriptome response of Skeletonema marinoi to long-term dormancy.</title>
        <authorList>
            <person name="Pinder M.I.M."/>
            <person name="Kourtchenko O."/>
            <person name="Robertson E.K."/>
            <person name="Larsson T."/>
            <person name="Maumus F."/>
            <person name="Osuna-Cruz C.M."/>
            <person name="Vancaester E."/>
            <person name="Stenow R."/>
            <person name="Vandepoele K."/>
            <person name="Ploug H."/>
            <person name="Bruchert V."/>
            <person name="Godhe A."/>
            <person name="Topel M."/>
        </authorList>
    </citation>
    <scope>NUCLEOTIDE SEQUENCE</scope>
    <source>
        <strain evidence="3">R05AC</strain>
    </source>
</reference>
<dbReference type="PROSITE" id="PS50280">
    <property type="entry name" value="SET"/>
    <property type="match status" value="1"/>
</dbReference>
<evidence type="ECO:0000313" key="3">
    <source>
        <dbReference type="EMBL" id="KAK1732310.1"/>
    </source>
</evidence>
<proteinExistence type="predicted"/>
<comment type="caution">
    <text evidence="3">The sequence shown here is derived from an EMBL/GenBank/DDBJ whole genome shotgun (WGS) entry which is preliminary data.</text>
</comment>
<dbReference type="SUPFAM" id="SSF82199">
    <property type="entry name" value="SET domain"/>
    <property type="match status" value="2"/>
</dbReference>
<feature type="signal peptide" evidence="1">
    <location>
        <begin position="1"/>
        <end position="22"/>
    </location>
</feature>
<dbReference type="AlphaFoldDB" id="A0AAD8XRY0"/>
<keyword evidence="1" id="KW-0732">Signal</keyword>
<dbReference type="InterPro" id="IPR046341">
    <property type="entry name" value="SET_dom_sf"/>
</dbReference>
<protein>
    <recommendedName>
        <fullName evidence="2">SET domain-containing protein</fullName>
    </recommendedName>
</protein>
<accession>A0AAD8XRY0</accession>
<organism evidence="3 4">
    <name type="scientific">Skeletonema marinoi</name>
    <dbReference type="NCBI Taxonomy" id="267567"/>
    <lineage>
        <taxon>Eukaryota</taxon>
        <taxon>Sar</taxon>
        <taxon>Stramenopiles</taxon>
        <taxon>Ochrophyta</taxon>
        <taxon>Bacillariophyta</taxon>
        <taxon>Coscinodiscophyceae</taxon>
        <taxon>Thalassiosirophycidae</taxon>
        <taxon>Thalassiosirales</taxon>
        <taxon>Skeletonemataceae</taxon>
        <taxon>Skeletonema</taxon>
        <taxon>Skeletonema marinoi-dohrnii complex</taxon>
    </lineage>
</organism>